<dbReference type="Pfam" id="PF13946">
    <property type="entry name" value="DUF4214"/>
    <property type="match status" value="1"/>
</dbReference>
<keyword evidence="2 6" id="KW-0645">Protease</keyword>
<dbReference type="InterPro" id="IPR025282">
    <property type="entry name" value="DUF4214"/>
</dbReference>
<dbReference type="PRINTS" id="PR00839">
    <property type="entry name" value="V8PROTEASE"/>
</dbReference>
<dbReference type="PANTHER" id="PTHR15462">
    <property type="entry name" value="SERINE PROTEASE"/>
    <property type="match status" value="1"/>
</dbReference>
<dbReference type="Gene3D" id="2.40.10.10">
    <property type="entry name" value="Trypsin-like serine proteases"/>
    <property type="match status" value="2"/>
</dbReference>
<reference evidence="8 9" key="1">
    <citation type="submission" date="2024-02" db="EMBL/GenBank/DDBJ databases">
        <title>The whole genome sequence of Pseudomonas benzopyrenica MLY92.</title>
        <authorList>
            <person name="Liu Y."/>
        </authorList>
    </citation>
    <scope>NUCLEOTIDE SEQUENCE [LARGE SCALE GENOMIC DNA]</scope>
    <source>
        <strain evidence="8 9">MLY92</strain>
    </source>
</reference>
<keyword evidence="4 6" id="KW-0378">Hydrolase</keyword>
<protein>
    <recommendedName>
        <fullName evidence="6">Serine protease</fullName>
        <ecNumber evidence="6">3.4.21.-</ecNumber>
    </recommendedName>
</protein>
<dbReference type="InterPro" id="IPR043504">
    <property type="entry name" value="Peptidase_S1_PA_chymotrypsin"/>
</dbReference>
<evidence type="ECO:0000256" key="5">
    <source>
        <dbReference type="ARBA" id="ARBA00022825"/>
    </source>
</evidence>
<evidence type="ECO:0000259" key="7">
    <source>
        <dbReference type="Pfam" id="PF13946"/>
    </source>
</evidence>
<keyword evidence="3" id="KW-0732">Signal</keyword>
<comment type="similarity">
    <text evidence="1 6">Belongs to the peptidase S1B family.</text>
</comment>
<feature type="domain" description="DUF4214" evidence="7">
    <location>
        <begin position="387"/>
        <end position="439"/>
    </location>
</feature>
<dbReference type="PANTHER" id="PTHR15462:SF8">
    <property type="entry name" value="SERINE PROTEASE"/>
    <property type="match status" value="1"/>
</dbReference>
<dbReference type="InterPro" id="IPR008256">
    <property type="entry name" value="Peptidase_S1B"/>
</dbReference>
<evidence type="ECO:0000256" key="1">
    <source>
        <dbReference type="ARBA" id="ARBA00008764"/>
    </source>
</evidence>
<organism evidence="8 9">
    <name type="scientific">Pseudomonas benzopyrenica</name>
    <dbReference type="NCBI Taxonomy" id="2993566"/>
    <lineage>
        <taxon>Bacteria</taxon>
        <taxon>Pseudomonadati</taxon>
        <taxon>Pseudomonadota</taxon>
        <taxon>Gammaproteobacteria</taxon>
        <taxon>Pseudomonadales</taxon>
        <taxon>Pseudomonadaceae</taxon>
        <taxon>Pseudomonas</taxon>
    </lineage>
</organism>
<dbReference type="InterPro" id="IPR050966">
    <property type="entry name" value="Glutamyl_endopeptidase"/>
</dbReference>
<keyword evidence="5 6" id="KW-0720">Serine protease</keyword>
<dbReference type="InterPro" id="IPR009003">
    <property type="entry name" value="Peptidase_S1_PA"/>
</dbReference>
<dbReference type="RefSeq" id="WP_338545624.1">
    <property type="nucleotide sequence ID" value="NZ_CP145723.1"/>
</dbReference>
<dbReference type="EMBL" id="CP145723">
    <property type="protein sequence ID" value="WWM66860.1"/>
    <property type="molecule type" value="Genomic_DNA"/>
</dbReference>
<evidence type="ECO:0000256" key="4">
    <source>
        <dbReference type="ARBA" id="ARBA00022801"/>
    </source>
</evidence>
<name>A0ABZ2FQF5_9PSED</name>
<evidence type="ECO:0000256" key="2">
    <source>
        <dbReference type="ARBA" id="ARBA00022670"/>
    </source>
</evidence>
<evidence type="ECO:0000256" key="6">
    <source>
        <dbReference type="RuleBase" id="RU004296"/>
    </source>
</evidence>
<proteinExistence type="inferred from homology"/>
<evidence type="ECO:0000313" key="9">
    <source>
        <dbReference type="Proteomes" id="UP001372714"/>
    </source>
</evidence>
<evidence type="ECO:0000256" key="3">
    <source>
        <dbReference type="ARBA" id="ARBA00022729"/>
    </source>
</evidence>
<dbReference type="SUPFAM" id="SSF50494">
    <property type="entry name" value="Trypsin-like serine proteases"/>
    <property type="match status" value="1"/>
</dbReference>
<dbReference type="EC" id="3.4.21.-" evidence="6"/>
<keyword evidence="9" id="KW-1185">Reference proteome</keyword>
<accession>A0ABZ2FQF5</accession>
<gene>
    <name evidence="8" type="ORF">V6W80_00775</name>
</gene>
<evidence type="ECO:0000313" key="8">
    <source>
        <dbReference type="EMBL" id="WWM66860.1"/>
    </source>
</evidence>
<dbReference type="Proteomes" id="UP001372714">
    <property type="component" value="Chromosome"/>
</dbReference>
<sequence length="513" mass="55145">MASEVQTLNKYPYSATTLVITTYADGYRAVGTAALVGSNDLLTATHVVYAPDHGGWATQLEVYAGVDYNSATGRFESQPLVQMGRFQWDAYGYPDQVFSVGSNLTVTYGESQYDMAIIGLSKAIGARLGWFGIDAGHDTPQWAYQLGYPEGSTGMIEGRAYVTKENGYEVYSANSGSGSDILGPGSSGGPLFVYDANGKAQIIGVKSSGSTTESHWADIGWQSPMLERLIASNGNLLGSSMVSLTGTAGNDSWKTGRVDERFDGGAGHDEVTFLGARADYHIQHESGTQFAVGALKDGMDGNNLLQDVELLRFSDYTVDLTVQDIAARHTTAQVNNVIELYHGFFNRIPDASGLAYWLGQQDTGMSLRQMGDAFFNAALVYADYTGYARDMSPDAFIRTVYKNVLERDSVDAGGMAYWQNKLATGEETRASFIQNVTQAAHVYKGDATWGWVADAADNKLAVSRAFSLDMALGWNTAAESITKGKAIAEAVTPTSTVEALKLIGIDPAIHDIV</sequence>